<dbReference type="Pfam" id="PF03767">
    <property type="entry name" value="Acid_phosphat_B"/>
    <property type="match status" value="1"/>
</dbReference>
<feature type="region of interest" description="Disordered" evidence="2">
    <location>
        <begin position="274"/>
        <end position="300"/>
    </location>
</feature>
<reference evidence="4 5" key="1">
    <citation type="submission" date="2016-02" db="EMBL/GenBank/DDBJ databases">
        <title>Draft genome sequence of hydrocarbon degrading Staphylococcus saprophyticus Strain CNV2, isolated from crude-oil contaminated soil from Noonmati Oil Refinery, Guwahati, Assam, India.</title>
        <authorList>
            <person name="Mukherjee A."/>
            <person name="Chettri B."/>
            <person name="Langpoklakpam J."/>
            <person name="Singh A.K."/>
            <person name="Chattopadhyay D.J."/>
        </authorList>
    </citation>
    <scope>NUCLEOTIDE SEQUENCE [LARGE SCALE GENOMIC DNA]</scope>
    <source>
        <strain evidence="4 5">CNV2</strain>
    </source>
</reference>
<gene>
    <name evidence="4" type="ORF">A0131_02795</name>
</gene>
<dbReference type="InterPro" id="IPR006423">
    <property type="entry name" value="Lipo_e_P4"/>
</dbReference>
<comment type="caution">
    <text evidence="4">The sequence shown here is derived from an EMBL/GenBank/DDBJ whole genome shotgun (WGS) entry which is preliminary data.</text>
</comment>
<evidence type="ECO:0000313" key="5">
    <source>
        <dbReference type="Proteomes" id="UP000075418"/>
    </source>
</evidence>
<dbReference type="PIRSF" id="PIRSF019271">
    <property type="entry name" value="Acid_Ptase_C"/>
    <property type="match status" value="1"/>
</dbReference>
<accession>A0A151A388</accession>
<dbReference type="InterPro" id="IPR036412">
    <property type="entry name" value="HAD-like_sf"/>
</dbReference>
<dbReference type="PANTHER" id="PTHR31284:SF10">
    <property type="entry name" value="ACID PHOSPHATASE-LIKE PROTEIN"/>
    <property type="match status" value="1"/>
</dbReference>
<sequence length="300" mass="34260">MKKFSKYVAALTLTTAVTVSAPLGTYSSTAHAESTATQTKPAPKQQNQETVGSENTMAVSWYQNSAEAKALYLQGYNSAKVQLDKELKKQKHKGKDKKKLAIALDLDETVLDNSPYQGYATLYNKSHPEGWHEWVESAQAKPVYGAKEFLQYADKKGVDIYYITDRDYPQDFKGTQQNLKNQGIPQATKEHLMLKSKNDKSKEPRREKVKKNHNLIMLFGDNLLDFDDPKSPSQADREKLVQQHKDDFGKKYIILPNPMYGSWESAVYGNKNDISDEQKQQLRKESIHYFDPKSKKVKQQ</sequence>
<feature type="region of interest" description="Disordered" evidence="2">
    <location>
        <begin position="30"/>
        <end position="53"/>
    </location>
</feature>
<feature type="chain" id="PRO_5007577609" evidence="3">
    <location>
        <begin position="33"/>
        <end position="300"/>
    </location>
</feature>
<dbReference type="NCBIfam" id="TIGR01533">
    <property type="entry name" value="lipo_e_P4"/>
    <property type="match status" value="1"/>
</dbReference>
<dbReference type="EMBL" id="LUGM01000002">
    <property type="protein sequence ID" value="KYH13735.1"/>
    <property type="molecule type" value="Genomic_DNA"/>
</dbReference>
<feature type="signal peptide" evidence="3">
    <location>
        <begin position="1"/>
        <end position="32"/>
    </location>
</feature>
<evidence type="ECO:0000256" key="3">
    <source>
        <dbReference type="SAM" id="SignalP"/>
    </source>
</evidence>
<dbReference type="GO" id="GO:0009279">
    <property type="term" value="C:cell outer membrane"/>
    <property type="evidence" value="ECO:0007669"/>
    <property type="project" value="InterPro"/>
</dbReference>
<name>A0A151A388_9STAP</name>
<dbReference type="SFLD" id="SFLDG01125">
    <property type="entry name" value="C1.1:_Acid_Phosphatase_Like"/>
    <property type="match status" value="1"/>
</dbReference>
<dbReference type="Gene3D" id="3.40.50.1000">
    <property type="entry name" value="HAD superfamily/HAD-like"/>
    <property type="match status" value="1"/>
</dbReference>
<proteinExistence type="predicted"/>
<dbReference type="Proteomes" id="UP000075418">
    <property type="component" value="Unassembled WGS sequence"/>
</dbReference>
<dbReference type="InterPro" id="IPR023214">
    <property type="entry name" value="HAD_sf"/>
</dbReference>
<dbReference type="InterPro" id="IPR005519">
    <property type="entry name" value="Acid_phosphat_B-like"/>
</dbReference>
<evidence type="ECO:0000313" key="4">
    <source>
        <dbReference type="EMBL" id="KYH13735.1"/>
    </source>
</evidence>
<dbReference type="PANTHER" id="PTHR31284">
    <property type="entry name" value="ACID PHOSPHATASE-LIKE PROTEIN"/>
    <property type="match status" value="1"/>
</dbReference>
<dbReference type="RefSeq" id="WP_061853966.1">
    <property type="nucleotide sequence ID" value="NZ_LUGM01000002.1"/>
</dbReference>
<keyword evidence="1 3" id="KW-0732">Signal</keyword>
<organism evidence="4 5">
    <name type="scientific">Staphylococcus kloosii</name>
    <dbReference type="NCBI Taxonomy" id="29384"/>
    <lineage>
        <taxon>Bacteria</taxon>
        <taxon>Bacillati</taxon>
        <taxon>Bacillota</taxon>
        <taxon>Bacilli</taxon>
        <taxon>Bacillales</taxon>
        <taxon>Staphylococcaceae</taxon>
        <taxon>Staphylococcus</taxon>
    </lineage>
</organism>
<feature type="compositionally biased region" description="Basic and acidic residues" evidence="2">
    <location>
        <begin position="274"/>
        <end position="294"/>
    </location>
</feature>
<dbReference type="AlphaFoldDB" id="A0A151A388"/>
<dbReference type="SUPFAM" id="SSF56784">
    <property type="entry name" value="HAD-like"/>
    <property type="match status" value="1"/>
</dbReference>
<protein>
    <submittedName>
        <fullName evidence="4">5'-nucleotidase</fullName>
    </submittedName>
</protein>
<evidence type="ECO:0000256" key="2">
    <source>
        <dbReference type="SAM" id="MobiDB-lite"/>
    </source>
</evidence>
<dbReference type="SFLD" id="SFLDS00003">
    <property type="entry name" value="Haloacid_Dehalogenase"/>
    <property type="match status" value="1"/>
</dbReference>
<evidence type="ECO:0000256" key="1">
    <source>
        <dbReference type="ARBA" id="ARBA00022729"/>
    </source>
</evidence>
<dbReference type="CDD" id="cd07534">
    <property type="entry name" value="HAD_CAP"/>
    <property type="match status" value="1"/>
</dbReference>